<accession>A0ABP9FI89</accession>
<dbReference type="RefSeq" id="WP_345337360.1">
    <property type="nucleotide sequence ID" value="NZ_BAABJZ010000106.1"/>
</dbReference>
<keyword evidence="1" id="KW-0812">Transmembrane</keyword>
<proteinExistence type="predicted"/>
<keyword evidence="4" id="KW-1185">Reference proteome</keyword>
<protein>
    <submittedName>
        <fullName evidence="3">Prepilin peptidase</fullName>
    </submittedName>
</protein>
<dbReference type="Proteomes" id="UP001499988">
    <property type="component" value="Unassembled WGS sequence"/>
</dbReference>
<name>A0ABP9FI89_9GAMM</name>
<feature type="transmembrane region" description="Helical" evidence="1">
    <location>
        <begin position="28"/>
        <end position="59"/>
    </location>
</feature>
<dbReference type="EMBL" id="BAABJZ010000106">
    <property type="protein sequence ID" value="GAA4902459.1"/>
    <property type="molecule type" value="Genomic_DNA"/>
</dbReference>
<dbReference type="InterPro" id="IPR000045">
    <property type="entry name" value="Prepilin_IV_endopep_pep"/>
</dbReference>
<keyword evidence="1" id="KW-1133">Transmembrane helix</keyword>
<feature type="domain" description="Prepilin type IV endopeptidase peptidase" evidence="2">
    <location>
        <begin position="3"/>
        <end position="99"/>
    </location>
</feature>
<evidence type="ECO:0000313" key="3">
    <source>
        <dbReference type="EMBL" id="GAA4902459.1"/>
    </source>
</evidence>
<dbReference type="Gene3D" id="1.20.120.1220">
    <property type="match status" value="1"/>
</dbReference>
<sequence>MYAYLALLLVIAMTDVVARTIPNRSVLLLLLVLLMVFGLPTGQACLQAMGCLLLGLLLFRYRVIGGGDVKLLTVIALFIAAPYFTLTLLLMVWAGGIVAGLCWLACMIQQRPRAYTVPYAVPICLAGTFGLLASG</sequence>
<evidence type="ECO:0000313" key="4">
    <source>
        <dbReference type="Proteomes" id="UP001499988"/>
    </source>
</evidence>
<reference evidence="4" key="1">
    <citation type="journal article" date="2019" name="Int. J. Syst. Evol. Microbiol.">
        <title>The Global Catalogue of Microorganisms (GCM) 10K type strain sequencing project: providing services to taxonomists for standard genome sequencing and annotation.</title>
        <authorList>
            <consortium name="The Broad Institute Genomics Platform"/>
            <consortium name="The Broad Institute Genome Sequencing Center for Infectious Disease"/>
            <person name="Wu L."/>
            <person name="Ma J."/>
        </authorList>
    </citation>
    <scope>NUCLEOTIDE SEQUENCE [LARGE SCALE GENOMIC DNA]</scope>
    <source>
        <strain evidence="4">JCM 18401</strain>
    </source>
</reference>
<feature type="transmembrane region" description="Helical" evidence="1">
    <location>
        <begin position="71"/>
        <end position="94"/>
    </location>
</feature>
<feature type="transmembrane region" description="Helical" evidence="1">
    <location>
        <begin position="114"/>
        <end position="133"/>
    </location>
</feature>
<comment type="caution">
    <text evidence="3">The sequence shown here is derived from an EMBL/GenBank/DDBJ whole genome shotgun (WGS) entry which is preliminary data.</text>
</comment>
<organism evidence="3 4">
    <name type="scientific">Ferrimonas pelagia</name>
    <dbReference type="NCBI Taxonomy" id="1177826"/>
    <lineage>
        <taxon>Bacteria</taxon>
        <taxon>Pseudomonadati</taxon>
        <taxon>Pseudomonadota</taxon>
        <taxon>Gammaproteobacteria</taxon>
        <taxon>Alteromonadales</taxon>
        <taxon>Ferrimonadaceae</taxon>
        <taxon>Ferrimonas</taxon>
    </lineage>
</organism>
<keyword evidence="1" id="KW-0472">Membrane</keyword>
<dbReference type="Pfam" id="PF01478">
    <property type="entry name" value="Peptidase_A24"/>
    <property type="match status" value="1"/>
</dbReference>
<evidence type="ECO:0000259" key="2">
    <source>
        <dbReference type="Pfam" id="PF01478"/>
    </source>
</evidence>
<gene>
    <name evidence="3" type="ORF">GCM10023333_40700</name>
</gene>
<evidence type="ECO:0000256" key="1">
    <source>
        <dbReference type="SAM" id="Phobius"/>
    </source>
</evidence>